<dbReference type="PANTHER" id="PTHR30405">
    <property type="entry name" value="TRANSPOSASE"/>
    <property type="match status" value="1"/>
</dbReference>
<reference evidence="12 13" key="1">
    <citation type="submission" date="2016-06" db="EMBL/GenBank/DDBJ databases">
        <authorList>
            <person name="Kjaerup R.B."/>
            <person name="Dalgaard T.S."/>
            <person name="Juul-Madsen H.R."/>
        </authorList>
    </citation>
    <scope>NUCLEOTIDE SEQUENCE [LARGE SCALE GENOMIC DNA]</scope>
    <source>
        <strain evidence="12 13">DSM 45248</strain>
    </source>
</reference>
<evidence type="ECO:0000259" key="10">
    <source>
        <dbReference type="Pfam" id="PF07282"/>
    </source>
</evidence>
<evidence type="ECO:0000313" key="12">
    <source>
        <dbReference type="EMBL" id="SBT47602.1"/>
    </source>
</evidence>
<dbReference type="EMBL" id="LT594324">
    <property type="protein sequence ID" value="SBT47602.1"/>
    <property type="molecule type" value="Genomic_DNA"/>
</dbReference>
<dbReference type="Pfam" id="PF07282">
    <property type="entry name" value="Cas12f1-like_TNB"/>
    <property type="match status" value="1"/>
</dbReference>
<keyword evidence="4" id="KW-0479">Metal-binding</keyword>
<dbReference type="GO" id="GO:0046872">
    <property type="term" value="F:metal ion binding"/>
    <property type="evidence" value="ECO:0007669"/>
    <property type="project" value="UniProtKB-KW"/>
</dbReference>
<dbReference type="InterPro" id="IPR001959">
    <property type="entry name" value="Transposase"/>
</dbReference>
<evidence type="ECO:0000313" key="13">
    <source>
        <dbReference type="Proteomes" id="UP000198765"/>
    </source>
</evidence>
<evidence type="ECO:0000256" key="5">
    <source>
        <dbReference type="ARBA" id="ARBA00022833"/>
    </source>
</evidence>
<evidence type="ECO:0000256" key="7">
    <source>
        <dbReference type="ARBA" id="ARBA00023172"/>
    </source>
</evidence>
<name>A0A1A8ZUP0_9ACTN</name>
<dbReference type="NCBIfam" id="NF040570">
    <property type="entry name" value="guided_TnpB"/>
    <property type="match status" value="1"/>
</dbReference>
<feature type="domain" description="Probable transposase IS891/IS1136/IS1341" evidence="9">
    <location>
        <begin position="175"/>
        <end position="286"/>
    </location>
</feature>
<keyword evidence="5" id="KW-0862">Zinc</keyword>
<dbReference type="GO" id="GO:0032196">
    <property type="term" value="P:transposition"/>
    <property type="evidence" value="ECO:0007669"/>
    <property type="project" value="UniProtKB-KW"/>
</dbReference>
<dbReference type="InterPro" id="IPR051399">
    <property type="entry name" value="RNA-guided_DNA_endo/Transpos"/>
</dbReference>
<keyword evidence="7" id="KW-0233">DNA recombination</keyword>
<evidence type="ECO:0000259" key="9">
    <source>
        <dbReference type="Pfam" id="PF01385"/>
    </source>
</evidence>
<protein>
    <submittedName>
        <fullName evidence="12">Putative transposase</fullName>
    </submittedName>
</protein>
<dbReference type="AlphaFoldDB" id="A0A1A8ZUP0"/>
<dbReference type="Pfam" id="PF12323">
    <property type="entry name" value="HTH_OrfB_IS605"/>
    <property type="match status" value="1"/>
</dbReference>
<keyword evidence="6" id="KW-0238">DNA-binding</keyword>
<dbReference type="InterPro" id="IPR021027">
    <property type="entry name" value="Transposase_put_HTH"/>
</dbReference>
<feature type="domain" description="Cas12f1-like TNB" evidence="10">
    <location>
        <begin position="298"/>
        <end position="364"/>
    </location>
</feature>
<dbReference type="GO" id="GO:0006310">
    <property type="term" value="P:DNA recombination"/>
    <property type="evidence" value="ECO:0007669"/>
    <property type="project" value="UniProtKB-KW"/>
</dbReference>
<dbReference type="Pfam" id="PF01385">
    <property type="entry name" value="OrfB_IS605"/>
    <property type="match status" value="1"/>
</dbReference>
<evidence type="ECO:0000256" key="6">
    <source>
        <dbReference type="ARBA" id="ARBA00023125"/>
    </source>
</evidence>
<feature type="domain" description="Transposase putative helix-turn-helix" evidence="11">
    <location>
        <begin position="8"/>
        <end position="51"/>
    </location>
</feature>
<dbReference type="GO" id="GO:0003677">
    <property type="term" value="F:DNA binding"/>
    <property type="evidence" value="ECO:0007669"/>
    <property type="project" value="UniProtKB-KW"/>
</dbReference>
<dbReference type="NCBIfam" id="TIGR01766">
    <property type="entry name" value="IS200/IS605 family accessory protein TnpB-like domain"/>
    <property type="match status" value="1"/>
</dbReference>
<feature type="region of interest" description="Disordered" evidence="8">
    <location>
        <begin position="379"/>
        <end position="406"/>
    </location>
</feature>
<evidence type="ECO:0000256" key="2">
    <source>
        <dbReference type="ARBA" id="ARBA00011044"/>
    </source>
</evidence>
<comment type="similarity">
    <text evidence="2">In the N-terminal section; belongs to the transposase 2 family.</text>
</comment>
<keyword evidence="3" id="KW-0815">Transposition</keyword>
<evidence type="ECO:0000256" key="8">
    <source>
        <dbReference type="SAM" id="MobiDB-lite"/>
    </source>
</evidence>
<evidence type="ECO:0000259" key="11">
    <source>
        <dbReference type="Pfam" id="PF12323"/>
    </source>
</evidence>
<gene>
    <name evidence="12" type="ORF">GA0070621_2945</name>
</gene>
<accession>A0A1A8ZUP0</accession>
<evidence type="ECO:0000256" key="3">
    <source>
        <dbReference type="ARBA" id="ARBA00022578"/>
    </source>
</evidence>
<dbReference type="InterPro" id="IPR010095">
    <property type="entry name" value="Cas12f1-like_TNB"/>
</dbReference>
<proteinExistence type="inferred from homology"/>
<comment type="similarity">
    <text evidence="1">In the C-terminal section; belongs to the transposase 35 family.</text>
</comment>
<evidence type="ECO:0000256" key="4">
    <source>
        <dbReference type="ARBA" id="ARBA00022723"/>
    </source>
</evidence>
<keyword evidence="13" id="KW-1185">Reference proteome</keyword>
<organism evidence="12 13">
    <name type="scientific">Micromonospora narathiwatensis</name>
    <dbReference type="NCBI Taxonomy" id="299146"/>
    <lineage>
        <taxon>Bacteria</taxon>
        <taxon>Bacillati</taxon>
        <taxon>Actinomycetota</taxon>
        <taxon>Actinomycetes</taxon>
        <taxon>Micromonosporales</taxon>
        <taxon>Micromonosporaceae</taxon>
        <taxon>Micromonospora</taxon>
    </lineage>
</organism>
<evidence type="ECO:0000256" key="1">
    <source>
        <dbReference type="ARBA" id="ARBA00008761"/>
    </source>
</evidence>
<dbReference type="PANTHER" id="PTHR30405:SF25">
    <property type="entry name" value="RNA-GUIDED DNA ENDONUCLEASE INSQ-RELATED"/>
    <property type="match status" value="1"/>
</dbReference>
<dbReference type="Proteomes" id="UP000198765">
    <property type="component" value="Chromosome I"/>
</dbReference>
<dbReference type="PATRIC" id="fig|299146.4.peg.3059"/>
<sequence>MWAVVRAVKRAFRYRFYPTDTQAAELARTFGCIRKVYNLALAARTEAWVSRQERVTYTATSAMLTRWKKTEDLAYLNEVSSVPLQQTLRHLQTAFTNFFAKRSRYPTFKSKKKSRRSAEYTHSAFRWRDGSLTLAKMTEPLAIVWSRPLPEGASPSTVTVSQDPAGRWFVSLLCVDVIPDAPATTAVGVGVDAGLDSLLTLSTGEKITNPRYERADRARLARAQRDLARKEKGSANRAKARLKVARVYARIADRRRDHLHRLTTRLVRDSQTIVIEDLSVRNMIRNHTLARAISDAGWRQFRAMLEYKANWYGRHLITVDRWYPSSKLCSTCGALAETMPLDVRSWTCRCGVVHDRDVNAARNLLAAGLAVTACGAGVSPQRETSRTGRPAVKQETSGVTQGIPFL</sequence>